<dbReference type="InterPro" id="IPR010036">
    <property type="entry name" value="MDP_1_eu_arc"/>
</dbReference>
<protein>
    <recommendedName>
        <fullName evidence="7">Metallo-dependent phosphatase</fullName>
    </recommendedName>
</protein>
<keyword evidence="6" id="KW-1185">Reference proteome</keyword>
<dbReference type="Gene3D" id="3.40.50.1000">
    <property type="entry name" value="HAD superfamily/HAD-like"/>
    <property type="match status" value="1"/>
</dbReference>
<feature type="domain" description="Calcineurin-like phosphoesterase" evidence="3">
    <location>
        <begin position="197"/>
        <end position="433"/>
    </location>
</feature>
<dbReference type="PRINTS" id="PR01607">
    <property type="entry name" value="APYRASEFAMLY"/>
</dbReference>
<dbReference type="PANTHER" id="PTHR11575:SF48">
    <property type="entry name" value="5'-NUCLEOTIDASE"/>
    <property type="match status" value="1"/>
</dbReference>
<dbReference type="Pfam" id="PF02872">
    <property type="entry name" value="5_nucleotid_C"/>
    <property type="match status" value="1"/>
</dbReference>
<dbReference type="GO" id="GO:0016791">
    <property type="term" value="F:phosphatase activity"/>
    <property type="evidence" value="ECO:0007669"/>
    <property type="project" value="InterPro"/>
</dbReference>
<dbReference type="GO" id="GO:0009166">
    <property type="term" value="P:nucleotide catabolic process"/>
    <property type="evidence" value="ECO:0007669"/>
    <property type="project" value="InterPro"/>
</dbReference>
<dbReference type="AlphaFoldDB" id="A0A8H5HJ57"/>
<accession>A0A8H5HJ57</accession>
<evidence type="ECO:0000256" key="1">
    <source>
        <dbReference type="ARBA" id="ARBA00006654"/>
    </source>
</evidence>
<evidence type="ECO:0000259" key="4">
    <source>
        <dbReference type="Pfam" id="PF02872"/>
    </source>
</evidence>
<name>A0A8H5HJ57_9AGAR</name>
<dbReference type="OrthoDB" id="10252235at2759"/>
<comment type="caution">
    <text evidence="5">The sequence shown here is derived from an EMBL/GenBank/DDBJ whole genome shotgun (WGS) entry which is preliminary data.</text>
</comment>
<evidence type="ECO:0000313" key="6">
    <source>
        <dbReference type="Proteomes" id="UP000518752"/>
    </source>
</evidence>
<dbReference type="SUPFAM" id="SSF55816">
    <property type="entry name" value="5'-nucleotidase (syn. UDP-sugar hydrolase), C-terminal domain"/>
    <property type="match status" value="1"/>
</dbReference>
<dbReference type="PANTHER" id="PTHR11575">
    <property type="entry name" value="5'-NUCLEOTIDASE-RELATED"/>
    <property type="match status" value="1"/>
</dbReference>
<dbReference type="InterPro" id="IPR029052">
    <property type="entry name" value="Metallo-depent_PP-like"/>
</dbReference>
<dbReference type="InterPro" id="IPR006179">
    <property type="entry name" value="5_nucleotidase/apyrase"/>
</dbReference>
<dbReference type="InterPro" id="IPR023214">
    <property type="entry name" value="HAD_sf"/>
</dbReference>
<proteinExistence type="inferred from homology"/>
<evidence type="ECO:0000313" key="5">
    <source>
        <dbReference type="EMBL" id="KAF5384466.1"/>
    </source>
</evidence>
<dbReference type="InterPro" id="IPR008334">
    <property type="entry name" value="5'-Nucleotdase_C"/>
</dbReference>
<feature type="domain" description="5'-Nucleotidase C-terminal" evidence="4">
    <location>
        <begin position="547"/>
        <end position="713"/>
    </location>
</feature>
<gene>
    <name evidence="5" type="ORF">D9757_006409</name>
</gene>
<dbReference type="Proteomes" id="UP000518752">
    <property type="component" value="Unassembled WGS sequence"/>
</dbReference>
<organism evidence="5 6">
    <name type="scientific">Collybiopsis confluens</name>
    <dbReference type="NCBI Taxonomy" id="2823264"/>
    <lineage>
        <taxon>Eukaryota</taxon>
        <taxon>Fungi</taxon>
        <taxon>Dikarya</taxon>
        <taxon>Basidiomycota</taxon>
        <taxon>Agaricomycotina</taxon>
        <taxon>Agaricomycetes</taxon>
        <taxon>Agaricomycetidae</taxon>
        <taxon>Agaricales</taxon>
        <taxon>Marasmiineae</taxon>
        <taxon>Omphalotaceae</taxon>
        <taxon>Collybiopsis</taxon>
    </lineage>
</organism>
<dbReference type="Gene3D" id="3.60.21.10">
    <property type="match status" value="1"/>
</dbReference>
<reference evidence="5 6" key="1">
    <citation type="journal article" date="2020" name="ISME J.">
        <title>Uncovering the hidden diversity of litter-decomposition mechanisms in mushroom-forming fungi.</title>
        <authorList>
            <person name="Floudas D."/>
            <person name="Bentzer J."/>
            <person name="Ahren D."/>
            <person name="Johansson T."/>
            <person name="Persson P."/>
            <person name="Tunlid A."/>
        </authorList>
    </citation>
    <scope>NUCLEOTIDE SEQUENCE [LARGE SCALE GENOMIC DNA]</scope>
    <source>
        <strain evidence="5 6">CBS 406.79</strain>
    </source>
</reference>
<dbReference type="InterPro" id="IPR004843">
    <property type="entry name" value="Calcineurin-like_PHP"/>
</dbReference>
<dbReference type="EMBL" id="JAACJN010000043">
    <property type="protein sequence ID" value="KAF5384466.1"/>
    <property type="molecule type" value="Genomic_DNA"/>
</dbReference>
<evidence type="ECO:0008006" key="7">
    <source>
        <dbReference type="Google" id="ProtNLM"/>
    </source>
</evidence>
<dbReference type="Pfam" id="PF00149">
    <property type="entry name" value="Metallophos"/>
    <property type="match status" value="1"/>
</dbReference>
<dbReference type="InterPro" id="IPR036907">
    <property type="entry name" value="5'-Nucleotdase_C_sf"/>
</dbReference>
<evidence type="ECO:0000256" key="2">
    <source>
        <dbReference type="ARBA" id="ARBA00022729"/>
    </source>
</evidence>
<keyword evidence="2" id="KW-0732">Signal</keyword>
<comment type="similarity">
    <text evidence="1">Belongs to the 5'-nucleotidase family.</text>
</comment>
<dbReference type="Gene3D" id="3.90.780.10">
    <property type="entry name" value="5'-Nucleotidase, C-terminal domain"/>
    <property type="match status" value="1"/>
</dbReference>
<dbReference type="SUPFAM" id="SSF56300">
    <property type="entry name" value="Metallo-dependent phosphatases"/>
    <property type="match status" value="1"/>
</dbReference>
<sequence length="965" mass="106605">MFPKLVALDTDGTIFTGRLDQEVWGKGFKAAQKLADNIHKVDDFTLEDRSNNDNKIRMNPDIPRIVTDILRNGASLAIVSRNTSKALCDRALYYFHADDPQTGESKSIIKYVRYDEVVDEPQSEHFKRIQGWSKYDYTDMVLFDDEAPKDVSDLGVVVVDCPTSTGLTWQSYEKGIARWTEKKQKKPPLKSTKTLSIAHFNDVYQVGEQQVKIADKQEKIDVTKFASLLTDITAKWDTRSDGKKDGLIVFSGDLFSPSTETSVTRGKHMPPIINALGVDVACAGNHEFDLGVPQLQKLIQETAFPWLLSNIVDENTGKVPETMKELYVLERAGVRIGFIGLVEEEWIATVTGWPVNYKWSDMTKVGKKLSAVLRDPAGEHKCDLVIAVTHSRIPNDIKLARELGALSPDGQKTTDINSLQGVDLLLGGHDHIYWISKGVTEWEGYDIQSPQDGAENDTGDTLIVKSGTDFQDLSEVVLELKDNPPGSVRNKVIQKITGKRHVTRENTPVNKFIKDIVDGELGTINAAMAEKILITEVQLDVRSSFIRLQESPIGNWIADCIRPAYDEALHHMPGYEQRNTDCVIACCGDFRGDGVYEPGYFTLKNLMTVLPYNDPTVVVELDANSLWDAMESGLSKWPTQEGRFPAISGMKVTWDSSRASGSRVLSIWLTAPDPKNPGVSVDKEEVKRTSTRTYLVMVGDYMYGGGDGYDVLKGKKQVITTESGQSKSALIRKFLLGAQYLNKKVTEKGVSGMATASNKTLEIVGDFKADFDKLPKFDLKSLPDLPSFKLPSLPSNFPTRESLTPSTSITSKISALNLKPTMPSMPSFGAPSSGKIPHPSIPHLSSIPSADTLLNAGISTIRWVATGMLLAAALAVADCEDMGLLDPYERVWARTVARRLREPNLATNTILRMNLSIRNLSDSTQDNQTIADAEDKKVDAADKEAEKTLPTICPVVDGRLKNVAK</sequence>
<evidence type="ECO:0000259" key="3">
    <source>
        <dbReference type="Pfam" id="PF00149"/>
    </source>
</evidence>
<dbReference type="Pfam" id="PF12689">
    <property type="entry name" value="Acid_PPase"/>
    <property type="match status" value="1"/>
</dbReference>